<accession>A0A5J4US84</accession>
<dbReference type="Proteomes" id="UP000324800">
    <property type="component" value="Unassembled WGS sequence"/>
</dbReference>
<dbReference type="EMBL" id="SNRW01013259">
    <property type="protein sequence ID" value="KAA6372821.1"/>
    <property type="molecule type" value="Genomic_DNA"/>
</dbReference>
<feature type="region of interest" description="Disordered" evidence="1">
    <location>
        <begin position="160"/>
        <end position="202"/>
    </location>
</feature>
<evidence type="ECO:0000256" key="1">
    <source>
        <dbReference type="SAM" id="MobiDB-lite"/>
    </source>
</evidence>
<feature type="region of interest" description="Disordered" evidence="1">
    <location>
        <begin position="1"/>
        <end position="44"/>
    </location>
</feature>
<reference evidence="2 3" key="1">
    <citation type="submission" date="2019-03" db="EMBL/GenBank/DDBJ databases">
        <title>Single cell metagenomics reveals metabolic interactions within the superorganism composed of flagellate Streblomastix strix and complex community of Bacteroidetes bacteria on its surface.</title>
        <authorList>
            <person name="Treitli S.C."/>
            <person name="Kolisko M."/>
            <person name="Husnik F."/>
            <person name="Keeling P."/>
            <person name="Hampl V."/>
        </authorList>
    </citation>
    <scope>NUCLEOTIDE SEQUENCE [LARGE SCALE GENOMIC DNA]</scope>
    <source>
        <strain evidence="2">ST1C</strain>
    </source>
</reference>
<evidence type="ECO:0000313" key="2">
    <source>
        <dbReference type="EMBL" id="KAA6372821.1"/>
    </source>
</evidence>
<organism evidence="2 3">
    <name type="scientific">Streblomastix strix</name>
    <dbReference type="NCBI Taxonomy" id="222440"/>
    <lineage>
        <taxon>Eukaryota</taxon>
        <taxon>Metamonada</taxon>
        <taxon>Preaxostyla</taxon>
        <taxon>Oxymonadida</taxon>
        <taxon>Streblomastigidae</taxon>
        <taxon>Streblomastix</taxon>
    </lineage>
</organism>
<evidence type="ECO:0000313" key="3">
    <source>
        <dbReference type="Proteomes" id="UP000324800"/>
    </source>
</evidence>
<comment type="caution">
    <text evidence="2">The sequence shown here is derived from an EMBL/GenBank/DDBJ whole genome shotgun (WGS) entry which is preliminary data.</text>
</comment>
<proteinExistence type="predicted"/>
<gene>
    <name evidence="2" type="ORF">EZS28_031652</name>
</gene>
<name>A0A5J4US84_9EUKA</name>
<sequence>MLNKLIRHSQSPPNLNPYFASKAQPPIAPDSLIDEKEKHTDPSAFDCATTDAEFPSQKDMKHSDTQPLYIFNSDDVWRHLNGMNKKKKKDCSRIKNKNKMINQKLKTRSSSQGKELEDIDKRIPIHIPQPQRAVNYVVKEEEEGRAVVVVEQGSELRKEILDSDDQLDKNQSGDVNKAINEEIDGSDEKDEDQEENKPSEDA</sequence>
<protein>
    <submittedName>
        <fullName evidence="2">Uncharacterized protein</fullName>
    </submittedName>
</protein>
<dbReference type="AlphaFoldDB" id="A0A5J4US84"/>
<feature type="compositionally biased region" description="Acidic residues" evidence="1">
    <location>
        <begin position="181"/>
        <end position="194"/>
    </location>
</feature>